<feature type="repeat" description="ANK" evidence="3">
    <location>
        <begin position="478"/>
        <end position="511"/>
    </location>
</feature>
<evidence type="ECO:0000256" key="1">
    <source>
        <dbReference type="ARBA" id="ARBA00022737"/>
    </source>
</evidence>
<sequence length="922" mass="104920">MRRLVENVDWQDELDRAKFIPEFVKSFSAGTKRLANVYDVFAAEHIELLLADAVDYEWEDGNVNLGHRFVALIERAGYRHKPDLGEDGQPLLRRTTPLHLLFRSSSIRCRDGQCLARRLFRIYDRIDTNYVDVESTTGLTHFHVACKFQCIDVVERFLALGRVDPNGFLGPDSPLCLALRAKNKRIVELLLDNGADPNLADAKGSTPLHMMSKNKYDSFWAEILLERCNEGFKPVRIDARDRMGNTPLLLALSRGHRTLVDFLLRRGADPNLASAKGLTPLHLICGSANVDDDDDDSLKTFFEISDEFGDPRRVRIDAQSKVGNTALHVAVGCFGGNYRRKSVELLLRRGADPNLANAKGESCLHVICRRNNDDDDNDDTLKIFFEINDEVQRTLRLDVRDKRGNAPLHLALLAKRRKAAELLMNRGADLKLANADGSTPLHLLFLGSRPFPLDFVRRFFEISDARPFPVEIDARDKKGNTPLHLAVRHIDQVPHSVELMERGADLNLADADGSTTLHLILQSHATYGDPVTMIMMVASRFLQRQPPSIEARNKRGQTPLHLALLHRHRMSTHFLLSRYELTDPNLADADGHTPLHVACWAGLDDQLAERFFRVYGPRLRVDARDAKGRTPLYMALNRRHRSKLVELLLRHGADPNSVDEAEGLTPLHILSKHYYSGDRAKMFFEICAERNQVVRIDVEDELGRTPLQWAVAKLLPSMVDILLDRGADLSNFVFPNATYFAAKLKPRSGENSHCFKLRLASGALACVDHLARRGYELEHGQALMIMKTFKDCGLWEEPLPAERWYDDDEAFATQAREIRIGDLTLHELIRLSPGEAEKRVAYQDYFELWHQNKLSKLAEARQAACCRHLCEMMAGRFYRGWTLYQFWEKLIWYRLPLECCEMILENLSNQDLYNVCLAAASL</sequence>
<dbReference type="InterPro" id="IPR036770">
    <property type="entry name" value="Ankyrin_rpt-contain_sf"/>
</dbReference>
<organism evidence="4 5">
    <name type="scientific">Trichogramma brassicae</name>
    <dbReference type="NCBI Taxonomy" id="86971"/>
    <lineage>
        <taxon>Eukaryota</taxon>
        <taxon>Metazoa</taxon>
        <taxon>Ecdysozoa</taxon>
        <taxon>Arthropoda</taxon>
        <taxon>Hexapoda</taxon>
        <taxon>Insecta</taxon>
        <taxon>Pterygota</taxon>
        <taxon>Neoptera</taxon>
        <taxon>Endopterygota</taxon>
        <taxon>Hymenoptera</taxon>
        <taxon>Apocrita</taxon>
        <taxon>Proctotrupomorpha</taxon>
        <taxon>Chalcidoidea</taxon>
        <taxon>Trichogrammatidae</taxon>
        <taxon>Trichogramma</taxon>
    </lineage>
</organism>
<feature type="repeat" description="ANK" evidence="3">
    <location>
        <begin position="627"/>
        <end position="660"/>
    </location>
</feature>
<proteinExistence type="predicted"/>
<dbReference type="Pfam" id="PF00023">
    <property type="entry name" value="Ank"/>
    <property type="match status" value="1"/>
</dbReference>
<dbReference type="Gene3D" id="1.25.40.20">
    <property type="entry name" value="Ankyrin repeat-containing domain"/>
    <property type="match status" value="4"/>
</dbReference>
<dbReference type="Proteomes" id="UP000479190">
    <property type="component" value="Unassembled WGS sequence"/>
</dbReference>
<feature type="repeat" description="ANK" evidence="3">
    <location>
        <begin position="322"/>
        <end position="358"/>
    </location>
</feature>
<keyword evidence="2 3" id="KW-0040">ANK repeat</keyword>
<reference evidence="4 5" key="1">
    <citation type="submission" date="2020-02" db="EMBL/GenBank/DDBJ databases">
        <authorList>
            <person name="Ferguson B K."/>
        </authorList>
    </citation>
    <scope>NUCLEOTIDE SEQUENCE [LARGE SCALE GENOMIC DNA]</scope>
</reference>
<dbReference type="PANTHER" id="PTHR24198:SF165">
    <property type="entry name" value="ANKYRIN REPEAT-CONTAINING PROTEIN-RELATED"/>
    <property type="match status" value="1"/>
</dbReference>
<dbReference type="SMART" id="SM00248">
    <property type="entry name" value="ANK"/>
    <property type="match status" value="13"/>
</dbReference>
<name>A0A6H5I2Q6_9HYME</name>
<dbReference type="PANTHER" id="PTHR24198">
    <property type="entry name" value="ANKYRIN REPEAT AND PROTEIN KINASE DOMAIN-CONTAINING PROTEIN"/>
    <property type="match status" value="1"/>
</dbReference>
<dbReference type="PROSITE" id="PS50297">
    <property type="entry name" value="ANK_REP_REGION"/>
    <property type="match status" value="6"/>
</dbReference>
<evidence type="ECO:0000313" key="5">
    <source>
        <dbReference type="Proteomes" id="UP000479190"/>
    </source>
</evidence>
<keyword evidence="5" id="KW-1185">Reference proteome</keyword>
<feature type="repeat" description="ANK" evidence="3">
    <location>
        <begin position="702"/>
        <end position="730"/>
    </location>
</feature>
<feature type="repeat" description="ANK" evidence="3">
    <location>
        <begin position="170"/>
        <end position="202"/>
    </location>
</feature>
<keyword evidence="1" id="KW-0677">Repeat</keyword>
<feature type="repeat" description="ANK" evidence="3">
    <location>
        <begin position="403"/>
        <end position="435"/>
    </location>
</feature>
<dbReference type="PROSITE" id="PS50088">
    <property type="entry name" value="ANK_REPEAT"/>
    <property type="match status" value="7"/>
</dbReference>
<dbReference type="AlphaFoldDB" id="A0A6H5I2Q6"/>
<feature type="repeat" description="ANK" evidence="3">
    <location>
        <begin position="243"/>
        <end position="275"/>
    </location>
</feature>
<evidence type="ECO:0000313" key="4">
    <source>
        <dbReference type="EMBL" id="CAB0030627.1"/>
    </source>
</evidence>
<dbReference type="EMBL" id="CADCXV010000502">
    <property type="protein sequence ID" value="CAB0030627.1"/>
    <property type="molecule type" value="Genomic_DNA"/>
</dbReference>
<evidence type="ECO:0000256" key="3">
    <source>
        <dbReference type="PROSITE-ProRule" id="PRU00023"/>
    </source>
</evidence>
<protein>
    <submittedName>
        <fullName evidence="4">Uncharacterized protein</fullName>
    </submittedName>
</protein>
<accession>A0A6H5I2Q6</accession>
<gene>
    <name evidence="4" type="ORF">TBRA_LOCUS2624</name>
</gene>
<dbReference type="PRINTS" id="PR01415">
    <property type="entry name" value="ANKYRIN"/>
</dbReference>
<dbReference type="Pfam" id="PF12796">
    <property type="entry name" value="Ank_2"/>
    <property type="match status" value="4"/>
</dbReference>
<dbReference type="InterPro" id="IPR002110">
    <property type="entry name" value="Ankyrin_rpt"/>
</dbReference>
<dbReference type="OrthoDB" id="6593077at2759"/>
<evidence type="ECO:0000256" key="2">
    <source>
        <dbReference type="ARBA" id="ARBA00023043"/>
    </source>
</evidence>
<dbReference type="SUPFAM" id="SSF48403">
    <property type="entry name" value="Ankyrin repeat"/>
    <property type="match status" value="2"/>
</dbReference>